<dbReference type="InterPro" id="IPR037522">
    <property type="entry name" value="HD_GYP_dom"/>
</dbReference>
<protein>
    <submittedName>
        <fullName evidence="3">HD domain-containing protein</fullName>
    </submittedName>
</protein>
<dbReference type="CDD" id="cd00077">
    <property type="entry name" value="HDc"/>
    <property type="match status" value="1"/>
</dbReference>
<dbReference type="SMART" id="SM00065">
    <property type="entry name" value="GAF"/>
    <property type="match status" value="1"/>
</dbReference>
<evidence type="ECO:0000256" key="1">
    <source>
        <dbReference type="SAM" id="Phobius"/>
    </source>
</evidence>
<dbReference type="Pfam" id="PF13487">
    <property type="entry name" value="HD_5"/>
    <property type="match status" value="1"/>
</dbReference>
<keyword evidence="1" id="KW-1133">Transmembrane helix</keyword>
<dbReference type="EMBL" id="CP045875">
    <property type="protein sequence ID" value="QGG46531.1"/>
    <property type="molecule type" value="Genomic_DNA"/>
</dbReference>
<gene>
    <name evidence="3" type="ORF">FTV88_0352</name>
</gene>
<feature type="transmembrane region" description="Helical" evidence="1">
    <location>
        <begin position="144"/>
        <end position="162"/>
    </location>
</feature>
<dbReference type="SUPFAM" id="SSF109604">
    <property type="entry name" value="HD-domain/PDEase-like"/>
    <property type="match status" value="1"/>
</dbReference>
<feature type="transmembrane region" description="Helical" evidence="1">
    <location>
        <begin position="12"/>
        <end position="33"/>
    </location>
</feature>
<feature type="domain" description="HD-GYP" evidence="2">
    <location>
        <begin position="338"/>
        <end position="533"/>
    </location>
</feature>
<dbReference type="InterPro" id="IPR003607">
    <property type="entry name" value="HD/PDEase_dom"/>
</dbReference>
<accession>A0A5Q2MXF4</accession>
<dbReference type="Gene3D" id="1.10.3210.10">
    <property type="entry name" value="Hypothetical protein af1432"/>
    <property type="match status" value="1"/>
</dbReference>
<feature type="transmembrane region" description="Helical" evidence="1">
    <location>
        <begin position="71"/>
        <end position="91"/>
    </location>
</feature>
<evidence type="ECO:0000313" key="4">
    <source>
        <dbReference type="Proteomes" id="UP000366051"/>
    </source>
</evidence>
<dbReference type="Gene3D" id="3.30.450.40">
    <property type="match status" value="1"/>
</dbReference>
<dbReference type="PANTHER" id="PTHR43155:SF2">
    <property type="entry name" value="CYCLIC DI-GMP PHOSPHODIESTERASE PA4108"/>
    <property type="match status" value="1"/>
</dbReference>
<dbReference type="PROSITE" id="PS51832">
    <property type="entry name" value="HD_GYP"/>
    <property type="match status" value="1"/>
</dbReference>
<keyword evidence="1" id="KW-0812">Transmembrane</keyword>
<dbReference type="SUPFAM" id="SSF55781">
    <property type="entry name" value="GAF domain-like"/>
    <property type="match status" value="1"/>
</dbReference>
<proteinExistence type="predicted"/>
<organism evidence="3 4">
    <name type="scientific">Heliorestis convoluta</name>
    <dbReference type="NCBI Taxonomy" id="356322"/>
    <lineage>
        <taxon>Bacteria</taxon>
        <taxon>Bacillati</taxon>
        <taxon>Bacillota</taxon>
        <taxon>Clostridia</taxon>
        <taxon>Eubacteriales</taxon>
        <taxon>Heliobacteriaceae</taxon>
        <taxon>Heliorestis</taxon>
    </lineage>
</organism>
<dbReference type="KEGG" id="hcv:FTV88_0352"/>
<dbReference type="Proteomes" id="UP000366051">
    <property type="component" value="Chromosome"/>
</dbReference>
<dbReference type="SMART" id="SM00471">
    <property type="entry name" value="HDc"/>
    <property type="match status" value="1"/>
</dbReference>
<dbReference type="InterPro" id="IPR003018">
    <property type="entry name" value="GAF"/>
</dbReference>
<evidence type="ECO:0000313" key="3">
    <source>
        <dbReference type="EMBL" id="QGG46531.1"/>
    </source>
</evidence>
<dbReference type="OrthoDB" id="9804747at2"/>
<dbReference type="AlphaFoldDB" id="A0A5Q2MXF4"/>
<name>A0A5Q2MXF4_9FIRM</name>
<dbReference type="PANTHER" id="PTHR43155">
    <property type="entry name" value="CYCLIC DI-GMP PHOSPHODIESTERASE PA4108-RELATED"/>
    <property type="match status" value="1"/>
</dbReference>
<sequence length="542" mass="60398">MKRTLQDPFFDERFVFAIVRVVSFVAILLWTLFSPQQDIISTLVPPILFFLVYSSFLYLSFYVGLIQKDSLLLGVIFCDLIMITWLVHLTGGLESNFFLAYFLLCALHSLYFGLKLSLSIAVMAMTLYIATNVPLSLYYYGGDIMLRAGILFTLVLTIGYLSDQLKSTKEELEKKVNRFSTLAEVARTVNSSLEVPQVLSSIVQLSVVTMKVKGCTVHILNEEKGYLQPMANLGIPSLEGKELPLENSFFGDVLKKGAPVACSRNVEVAFSHCEKDELLKEYRQLLLVPLQSCGTTLGLLTLFSNEEKPFSKDDLELVDLLSVQMGHAIENASAYQKQKNLYHSVVQAFIMAIDAKDSYTRSHSEYVHRYSKLIAERMGLPEETVERIAMAATLHDIGKIGIDSSILRKPGGLTDAEYAEIKMHVIIGEQIISQVPDFRDLAATLAAHHEWYNGKGYPEGLAGEEIPLGARIIAVADSFEAMTANRVYRRAMPREKAIGELIQGKGTQFDPVVVDAFLELIDEGHIDDVSGCTLQMRGSEIS</sequence>
<keyword evidence="4" id="KW-1185">Reference proteome</keyword>
<evidence type="ECO:0000259" key="2">
    <source>
        <dbReference type="PROSITE" id="PS51832"/>
    </source>
</evidence>
<dbReference type="Pfam" id="PF13185">
    <property type="entry name" value="GAF_2"/>
    <property type="match status" value="1"/>
</dbReference>
<dbReference type="RefSeq" id="WP_153724090.1">
    <property type="nucleotide sequence ID" value="NZ_CP045875.1"/>
</dbReference>
<reference evidence="4" key="1">
    <citation type="submission" date="2019-11" db="EMBL/GenBank/DDBJ databases">
        <title>Genome sequence of Heliorestis convoluta strain HH, an alkaliphilic and minimalistic phototrophic bacterium from a soda lake in Egypt.</title>
        <authorList>
            <person name="Dewey E.D."/>
            <person name="Stokes L.M."/>
            <person name="Burchell B.M."/>
            <person name="Shaffer K.N."/>
            <person name="Huntington A.M."/>
            <person name="Baker J.M."/>
            <person name="Nadendla S."/>
            <person name="Giglio M.G."/>
            <person name="Touchman J.W."/>
            <person name="Blankenship R.E."/>
            <person name="Madigan M.T."/>
            <person name="Sattley W.M."/>
        </authorList>
    </citation>
    <scope>NUCLEOTIDE SEQUENCE [LARGE SCALE GENOMIC DNA]</scope>
    <source>
        <strain evidence="4">HH</strain>
    </source>
</reference>
<dbReference type="InterPro" id="IPR029016">
    <property type="entry name" value="GAF-like_dom_sf"/>
</dbReference>
<keyword evidence="1" id="KW-0472">Membrane</keyword>
<feature type="transmembrane region" description="Helical" evidence="1">
    <location>
        <begin position="39"/>
        <end position="59"/>
    </location>
</feature>